<dbReference type="GO" id="GO:0003831">
    <property type="term" value="F:beta-N-acetylglucosaminylglycopeptide beta-1,4-galactosyltransferase activity"/>
    <property type="evidence" value="ECO:0007669"/>
    <property type="project" value="UniProtKB-EC"/>
</dbReference>
<dbReference type="EC" id="2.4.1.38" evidence="13"/>
<keyword evidence="9" id="KW-0472">Membrane</keyword>
<evidence type="ECO:0000256" key="8">
    <source>
        <dbReference type="ARBA" id="ARBA00022989"/>
    </source>
</evidence>
<keyword evidence="14" id="KW-1185">Reference proteome</keyword>
<keyword evidence="7" id="KW-0735">Signal-anchor</keyword>
<dbReference type="InterPro" id="IPR027995">
    <property type="entry name" value="Galactosyl_T_N"/>
</dbReference>
<evidence type="ECO:0000256" key="9">
    <source>
        <dbReference type="ARBA" id="ARBA00023136"/>
    </source>
</evidence>
<dbReference type="InterPro" id="IPR027791">
    <property type="entry name" value="Galactosyl_T_C"/>
</dbReference>
<reference evidence="14" key="1">
    <citation type="submission" date="2015-09" db="EMBL/GenBank/DDBJ databases">
        <authorList>
            <person name="Bertelli C."/>
        </authorList>
    </citation>
    <scope>NUCLEOTIDE SEQUENCE [LARGE SCALE GENOMIC DNA]</scope>
    <source>
        <strain evidence="14">KNic</strain>
    </source>
</reference>
<evidence type="ECO:0000256" key="4">
    <source>
        <dbReference type="ARBA" id="ARBA00022676"/>
    </source>
</evidence>
<feature type="domain" description="Galactosyltransferase C-terminal" evidence="11">
    <location>
        <begin position="117"/>
        <end position="176"/>
    </location>
</feature>
<proteinExistence type="inferred from homology"/>
<dbReference type="InParanoid" id="A0A0U5J7B8"/>
<dbReference type="EMBL" id="LN879502">
    <property type="protein sequence ID" value="CUI15977.1"/>
    <property type="molecule type" value="Genomic_DNA"/>
</dbReference>
<evidence type="ECO:0000256" key="5">
    <source>
        <dbReference type="ARBA" id="ARBA00022679"/>
    </source>
</evidence>
<dbReference type="KEGG" id="pnl:PNK_0340"/>
<evidence type="ECO:0000256" key="2">
    <source>
        <dbReference type="ARBA" id="ARBA00004922"/>
    </source>
</evidence>
<accession>A0A0U5J7B8</accession>
<keyword evidence="6" id="KW-0812">Transmembrane</keyword>
<evidence type="ECO:0000259" key="12">
    <source>
        <dbReference type="Pfam" id="PF13733"/>
    </source>
</evidence>
<dbReference type="PRINTS" id="PR02050">
    <property type="entry name" value="B14GALTRFASE"/>
</dbReference>
<dbReference type="PANTHER" id="PTHR19300">
    <property type="entry name" value="BETA-1,4-GALACTOSYLTRANSFERASE"/>
    <property type="match status" value="1"/>
</dbReference>
<dbReference type="RefSeq" id="WP_059059906.1">
    <property type="nucleotide sequence ID" value="NZ_LN879502.1"/>
</dbReference>
<dbReference type="PANTHER" id="PTHR19300:SF57">
    <property type="entry name" value="BETA-1,4-N-ACETYLGALACTOSAMINYLTRANSFERASE"/>
    <property type="match status" value="1"/>
</dbReference>
<protein>
    <submittedName>
        <fullName evidence="13">Udpgalactose-glucose galactosyltransferase</fullName>
        <ecNumber evidence="13">2.4.1.38</ecNumber>
    </submittedName>
</protein>
<comment type="pathway">
    <text evidence="2">Protein modification; protein glycosylation.</text>
</comment>
<evidence type="ECO:0000313" key="14">
    <source>
        <dbReference type="Proteomes" id="UP000069902"/>
    </source>
</evidence>
<dbReference type="Proteomes" id="UP000069902">
    <property type="component" value="Chromosome cPNK"/>
</dbReference>
<comment type="subcellular location">
    <subcellularLocation>
        <location evidence="1">Membrane</location>
        <topology evidence="1">Single-pass type II membrane protein</topology>
    </subcellularLocation>
</comment>
<dbReference type="STRING" id="389348.PNK_0340"/>
<evidence type="ECO:0000313" key="13">
    <source>
        <dbReference type="EMBL" id="CUI15977.1"/>
    </source>
</evidence>
<dbReference type="GO" id="GO:0016020">
    <property type="term" value="C:membrane"/>
    <property type="evidence" value="ECO:0007669"/>
    <property type="project" value="UniProtKB-SubCell"/>
</dbReference>
<dbReference type="Gene3D" id="3.90.550.10">
    <property type="entry name" value="Spore Coat Polysaccharide Biosynthesis Protein SpsA, Chain A"/>
    <property type="match status" value="1"/>
</dbReference>
<comment type="similarity">
    <text evidence="3">Belongs to the glycosyltransferase 7 family.</text>
</comment>
<gene>
    <name evidence="13" type="ORF">PNK_0340</name>
</gene>
<dbReference type="PATRIC" id="fig|389348.3.peg.388"/>
<evidence type="ECO:0000256" key="7">
    <source>
        <dbReference type="ARBA" id="ARBA00022968"/>
    </source>
</evidence>
<dbReference type="SUPFAM" id="SSF53448">
    <property type="entry name" value="Nucleotide-diphospho-sugar transferases"/>
    <property type="match status" value="1"/>
</dbReference>
<dbReference type="InterPro" id="IPR029044">
    <property type="entry name" value="Nucleotide-diphossugar_trans"/>
</dbReference>
<dbReference type="GO" id="GO:0005975">
    <property type="term" value="P:carbohydrate metabolic process"/>
    <property type="evidence" value="ECO:0007669"/>
    <property type="project" value="InterPro"/>
</dbReference>
<dbReference type="Pfam" id="PF02709">
    <property type="entry name" value="Glyco_transf_7C"/>
    <property type="match status" value="1"/>
</dbReference>
<evidence type="ECO:0000256" key="3">
    <source>
        <dbReference type="ARBA" id="ARBA00005735"/>
    </source>
</evidence>
<keyword evidence="5 13" id="KW-0808">Transferase</keyword>
<organism evidence="13 14">
    <name type="scientific">Candidatus Protochlamydia naegleriophila</name>
    <dbReference type="NCBI Taxonomy" id="389348"/>
    <lineage>
        <taxon>Bacteria</taxon>
        <taxon>Pseudomonadati</taxon>
        <taxon>Chlamydiota</taxon>
        <taxon>Chlamydiia</taxon>
        <taxon>Parachlamydiales</taxon>
        <taxon>Parachlamydiaceae</taxon>
        <taxon>Candidatus Protochlamydia</taxon>
    </lineage>
</organism>
<dbReference type="UniPathway" id="UPA00378"/>
<evidence type="ECO:0000256" key="6">
    <source>
        <dbReference type="ARBA" id="ARBA00022692"/>
    </source>
</evidence>
<dbReference type="InterPro" id="IPR003859">
    <property type="entry name" value="Galactosyl_T"/>
</dbReference>
<evidence type="ECO:0000259" key="11">
    <source>
        <dbReference type="Pfam" id="PF02709"/>
    </source>
</evidence>
<evidence type="ECO:0000256" key="10">
    <source>
        <dbReference type="ARBA" id="ARBA00023180"/>
    </source>
</evidence>
<evidence type="ECO:0000256" key="1">
    <source>
        <dbReference type="ARBA" id="ARBA00004606"/>
    </source>
</evidence>
<keyword evidence="8" id="KW-1133">Transmembrane helix</keyword>
<feature type="domain" description="Galactosyltransferase N-terminal" evidence="12">
    <location>
        <begin position="8"/>
        <end position="91"/>
    </location>
</feature>
<sequence length="231" mass="26539">MIESCTTSTAMHKMALIIPYRNREEHLAEFLHSFPPKMKELCPAVDYHIFIIEQTPGKSFNRGKLLNVGFILTQGEFDYFCFHDVDMLPTSADYSFPNVPTHLAADVSQFREWIGKGLAYKNYFGGVVLFNKADFERINGYSNQYWGYGIEDDDLIVRVVESGLSWIRRPGIYESLSHDYSGGTPEHHANKARFINILKELESDPSGLSDLDFKVIKKETFSNYSHYLIDI</sequence>
<name>A0A0U5J7B8_9BACT</name>
<dbReference type="AlphaFoldDB" id="A0A0U5J7B8"/>
<keyword evidence="4 13" id="KW-0328">Glycosyltransferase</keyword>
<dbReference type="Pfam" id="PF13733">
    <property type="entry name" value="Glyco_transf_7N"/>
    <property type="match status" value="1"/>
</dbReference>
<keyword evidence="10" id="KW-0325">Glycoprotein</keyword>